<keyword evidence="4" id="KW-1185">Reference proteome</keyword>
<dbReference type="EMBL" id="CP047156">
    <property type="protein sequence ID" value="QHC02012.1"/>
    <property type="molecule type" value="Genomic_DNA"/>
</dbReference>
<accession>A0A7L4YSH3</accession>
<dbReference type="InterPro" id="IPR029069">
    <property type="entry name" value="HotDog_dom_sf"/>
</dbReference>
<proteinExistence type="predicted"/>
<evidence type="ECO:0000259" key="1">
    <source>
        <dbReference type="Pfam" id="PF13622"/>
    </source>
</evidence>
<feature type="domain" description="Acyl-CoA thioesterase-like C-terminal" evidence="2">
    <location>
        <begin position="132"/>
        <end position="266"/>
    </location>
</feature>
<dbReference type="InterPro" id="IPR049450">
    <property type="entry name" value="ACOT8-like_C"/>
</dbReference>
<dbReference type="InterPro" id="IPR052389">
    <property type="entry name" value="Sec_Metab_Biosynth-Assoc"/>
</dbReference>
<dbReference type="Gene3D" id="2.40.160.210">
    <property type="entry name" value="Acyl-CoA thioesterase, double hotdog domain"/>
    <property type="match status" value="1"/>
</dbReference>
<dbReference type="Pfam" id="PF13622">
    <property type="entry name" value="4HBT_3"/>
    <property type="match status" value="1"/>
</dbReference>
<dbReference type="PANTHER" id="PTHR38110">
    <property type="entry name" value="CHROMOSOME 23, WHOLE GENOME SHOTGUN SEQUENCE"/>
    <property type="match status" value="1"/>
</dbReference>
<evidence type="ECO:0000313" key="4">
    <source>
        <dbReference type="Proteomes" id="UP000463857"/>
    </source>
</evidence>
<dbReference type="InParanoid" id="A0A7L4YSH3"/>
<dbReference type="OrthoDB" id="5418286at2"/>
<dbReference type="KEGG" id="eke:EK0264_18170"/>
<dbReference type="PANTHER" id="PTHR38110:SF1">
    <property type="entry name" value="THIOESTERASE DOMAIN-CONTAINING PROTEIN"/>
    <property type="match status" value="1"/>
</dbReference>
<dbReference type="AlphaFoldDB" id="A0A7L4YSH3"/>
<dbReference type="SUPFAM" id="SSF54637">
    <property type="entry name" value="Thioesterase/thiol ester dehydrase-isomerase"/>
    <property type="match status" value="2"/>
</dbReference>
<feature type="domain" description="Acyl-CoA thioesterase-like N-terminal HotDog" evidence="1">
    <location>
        <begin position="28"/>
        <end position="110"/>
    </location>
</feature>
<sequence>MPESAPGRFASATAVRRENDARYSATLAEGWDIAGNANGGYLLATLARALRDASGKPDAVSVTAHYLSPGKPGPVDIDATVLKAGKTFTTVTGGMTRDDKMLLHATGTFGDLSSRATTVERVEGAPPQLPPPDECVRVEGTSGFPPPMMNNIDLRMHPDDVGFISGAPHGRAQVRGWFRLLDDEPLDSLGLLLAVDAFPPTAFNAALPVAWTPTVELTAHVRARPEGGWLRCEFTTRFVTGGFLEEDGVVWDDSDRLIAQSRQLALLPRQH</sequence>
<protein>
    <submittedName>
        <fullName evidence="3">Thioesterase family protein</fullName>
    </submittedName>
</protein>
<evidence type="ECO:0000313" key="3">
    <source>
        <dbReference type="EMBL" id="QHC02012.1"/>
    </source>
</evidence>
<dbReference type="InterPro" id="IPR049449">
    <property type="entry name" value="TesB_ACOT8-like_N"/>
</dbReference>
<dbReference type="Pfam" id="PF20789">
    <property type="entry name" value="4HBT_3C"/>
    <property type="match status" value="1"/>
</dbReference>
<reference evidence="3 4" key="1">
    <citation type="journal article" date="2018" name="Int. J. Syst. Evol. Microbiol.">
        <title>Epidermidibacterium keratini gen. nov., sp. nov., a member of the family Sporichthyaceae, isolated from keratin epidermis.</title>
        <authorList>
            <person name="Lee D.G."/>
            <person name="Trujillo M.E."/>
            <person name="Kang S."/>
            <person name="Nam J.J."/>
            <person name="Kim Y.J."/>
        </authorList>
    </citation>
    <scope>NUCLEOTIDE SEQUENCE [LARGE SCALE GENOMIC DNA]</scope>
    <source>
        <strain evidence="3 4">EPI-7</strain>
    </source>
</reference>
<dbReference type="InterPro" id="IPR042171">
    <property type="entry name" value="Acyl-CoA_hotdog"/>
</dbReference>
<name>A0A7L4YSH3_9ACTN</name>
<dbReference type="Proteomes" id="UP000463857">
    <property type="component" value="Chromosome"/>
</dbReference>
<evidence type="ECO:0000259" key="2">
    <source>
        <dbReference type="Pfam" id="PF20789"/>
    </source>
</evidence>
<dbReference type="RefSeq" id="WP_159547136.1">
    <property type="nucleotide sequence ID" value="NZ_CP047156.1"/>
</dbReference>
<organism evidence="3 4">
    <name type="scientific">Epidermidibacterium keratini</name>
    <dbReference type="NCBI Taxonomy" id="1891644"/>
    <lineage>
        <taxon>Bacteria</taxon>
        <taxon>Bacillati</taxon>
        <taxon>Actinomycetota</taxon>
        <taxon>Actinomycetes</taxon>
        <taxon>Sporichthyales</taxon>
        <taxon>Sporichthyaceae</taxon>
        <taxon>Epidermidibacterium</taxon>
    </lineage>
</organism>
<gene>
    <name evidence="3" type="ORF">EK0264_18170</name>
</gene>